<accession>A0ABN2J6C5</accession>
<protein>
    <submittedName>
        <fullName evidence="3">Uncharacterized protein</fullName>
    </submittedName>
</protein>
<feature type="transmembrane region" description="Helical" evidence="2">
    <location>
        <begin position="85"/>
        <end position="105"/>
    </location>
</feature>
<evidence type="ECO:0000313" key="4">
    <source>
        <dbReference type="Proteomes" id="UP001500383"/>
    </source>
</evidence>
<proteinExistence type="predicted"/>
<dbReference type="Proteomes" id="UP001500383">
    <property type="component" value="Unassembled WGS sequence"/>
</dbReference>
<sequence length="111" mass="11849">MPPGTAPNPPRPRRRIPGMHSASQSPRPADFHVSADGADVAGLFADSRDADAGHDSPEPAEFERGDFLGAMRASWDDWMPVATTGWGAVVLIAPLLAVHALVWAFGGRRPR</sequence>
<feature type="region of interest" description="Disordered" evidence="1">
    <location>
        <begin position="1"/>
        <end position="33"/>
    </location>
</feature>
<evidence type="ECO:0000313" key="3">
    <source>
        <dbReference type="EMBL" id="GAA1718671.1"/>
    </source>
</evidence>
<gene>
    <name evidence="3" type="ORF">GCM10009831_30820</name>
</gene>
<keyword evidence="4" id="KW-1185">Reference proteome</keyword>
<comment type="caution">
    <text evidence="3">The sequence shown here is derived from an EMBL/GenBank/DDBJ whole genome shotgun (WGS) entry which is preliminary data.</text>
</comment>
<keyword evidence="2" id="KW-1133">Transmembrane helix</keyword>
<evidence type="ECO:0000256" key="2">
    <source>
        <dbReference type="SAM" id="Phobius"/>
    </source>
</evidence>
<keyword evidence="2" id="KW-0472">Membrane</keyword>
<evidence type="ECO:0000256" key="1">
    <source>
        <dbReference type="SAM" id="MobiDB-lite"/>
    </source>
</evidence>
<feature type="compositionally biased region" description="Pro residues" evidence="1">
    <location>
        <begin position="1"/>
        <end position="10"/>
    </location>
</feature>
<dbReference type="EMBL" id="BAAAQG010000021">
    <property type="protein sequence ID" value="GAA1718671.1"/>
    <property type="molecule type" value="Genomic_DNA"/>
</dbReference>
<reference evidence="3 4" key="1">
    <citation type="journal article" date="2019" name="Int. J. Syst. Evol. Microbiol.">
        <title>The Global Catalogue of Microorganisms (GCM) 10K type strain sequencing project: providing services to taxonomists for standard genome sequencing and annotation.</title>
        <authorList>
            <consortium name="The Broad Institute Genomics Platform"/>
            <consortium name="The Broad Institute Genome Sequencing Center for Infectious Disease"/>
            <person name="Wu L."/>
            <person name="Ma J."/>
        </authorList>
    </citation>
    <scope>NUCLEOTIDE SEQUENCE [LARGE SCALE GENOMIC DNA]</scope>
    <source>
        <strain evidence="3 4">JCM 16002</strain>
    </source>
</reference>
<name>A0ABN2J6C5_9ACTN</name>
<keyword evidence="2" id="KW-0812">Transmembrane</keyword>
<organism evidence="3 4">
    <name type="scientific">Dietzia cercidiphylli</name>
    <dbReference type="NCBI Taxonomy" id="498199"/>
    <lineage>
        <taxon>Bacteria</taxon>
        <taxon>Bacillati</taxon>
        <taxon>Actinomycetota</taxon>
        <taxon>Actinomycetes</taxon>
        <taxon>Mycobacteriales</taxon>
        <taxon>Dietziaceae</taxon>
        <taxon>Dietzia</taxon>
    </lineage>
</organism>